<feature type="transmembrane region" description="Helical" evidence="1">
    <location>
        <begin position="202"/>
        <end position="226"/>
    </location>
</feature>
<dbReference type="OrthoDB" id="313161at2157"/>
<feature type="transmembrane region" description="Helical" evidence="1">
    <location>
        <begin position="146"/>
        <end position="172"/>
    </location>
</feature>
<reference evidence="2 3" key="1">
    <citation type="submission" date="2020-07" db="EMBL/GenBank/DDBJ databases">
        <title>Gai3-2, isolated from salt lake.</title>
        <authorList>
            <person name="Cui H."/>
            <person name="Shi X."/>
        </authorList>
    </citation>
    <scope>NUCLEOTIDE SEQUENCE [LARGE SCALE GENOMIC DNA]</scope>
    <source>
        <strain evidence="2 3">Gai3-2</strain>
    </source>
</reference>
<dbReference type="KEGG" id="halg:HUG10_00445"/>
<accession>A0A7D5K9V4</accession>
<evidence type="ECO:0000256" key="1">
    <source>
        <dbReference type="SAM" id="Phobius"/>
    </source>
</evidence>
<organism evidence="2 3">
    <name type="scientific">Halorarum halophilum</name>
    <dbReference type="NCBI Taxonomy" id="2743090"/>
    <lineage>
        <taxon>Archaea</taxon>
        <taxon>Methanobacteriati</taxon>
        <taxon>Methanobacteriota</taxon>
        <taxon>Stenosarchaea group</taxon>
        <taxon>Halobacteria</taxon>
        <taxon>Halobacteriales</taxon>
        <taxon>Haloferacaceae</taxon>
        <taxon>Halorarum</taxon>
    </lineage>
</organism>
<dbReference type="RefSeq" id="WP_179170953.1">
    <property type="nucleotide sequence ID" value="NZ_CP058529.1"/>
</dbReference>
<dbReference type="AlphaFoldDB" id="A0A7D5K9V4"/>
<protein>
    <submittedName>
        <fullName evidence="2">DUF368 domain-containing protein</fullName>
    </submittedName>
</protein>
<gene>
    <name evidence="2" type="ORF">HUG10_00445</name>
</gene>
<feature type="transmembrane region" description="Helical" evidence="1">
    <location>
        <begin position="272"/>
        <end position="289"/>
    </location>
</feature>
<feature type="transmembrane region" description="Helical" evidence="1">
    <location>
        <begin position="120"/>
        <end position="140"/>
    </location>
</feature>
<feature type="transmembrane region" description="Helical" evidence="1">
    <location>
        <begin position="238"/>
        <end position="260"/>
    </location>
</feature>
<sequence>MGTADAVPGVSGGTIALITGIYDRLIAAVTSFDVELVRRALGGLTGDRDRFAGAWRDADLTFLLVLGTGILTAVLTVTRVLHVAINTRPAPTFGFFFGLIAASALVLWSELHLNSRRRVVAGLVGAVLAFVVSGEAGAALPNSPATTAFAGAFAVSAMILPGISGSLVLVILGQYERMSGALSAFQDALVGVVGGADPSTLAGPGVTVVSFMAGGVVGLLTIAHLVRRALERDRATTMTFLVGLIVGALRAPVASAGANLAELGRGWTPETVGLFAAAAVVGALAIFAVDRAAGGIEL</sequence>
<evidence type="ECO:0000313" key="2">
    <source>
        <dbReference type="EMBL" id="QLG29379.1"/>
    </source>
</evidence>
<dbReference type="Pfam" id="PF04018">
    <property type="entry name" value="VCA0040-like"/>
    <property type="match status" value="1"/>
</dbReference>
<dbReference type="PANTHER" id="PTHR37308">
    <property type="entry name" value="INTEGRAL MEMBRANE PROTEIN"/>
    <property type="match status" value="1"/>
</dbReference>
<keyword evidence="1" id="KW-0472">Membrane</keyword>
<dbReference type="InterPro" id="IPR007163">
    <property type="entry name" value="VCA0040-like"/>
</dbReference>
<dbReference type="Proteomes" id="UP000509750">
    <property type="component" value="Chromosome"/>
</dbReference>
<proteinExistence type="predicted"/>
<feature type="transmembrane region" description="Helical" evidence="1">
    <location>
        <begin position="60"/>
        <end position="84"/>
    </location>
</feature>
<keyword evidence="1" id="KW-0812">Transmembrane</keyword>
<keyword evidence="1" id="KW-1133">Transmembrane helix</keyword>
<name>A0A7D5K9V4_9EURY</name>
<dbReference type="EMBL" id="CP058529">
    <property type="protein sequence ID" value="QLG29379.1"/>
    <property type="molecule type" value="Genomic_DNA"/>
</dbReference>
<evidence type="ECO:0000313" key="3">
    <source>
        <dbReference type="Proteomes" id="UP000509750"/>
    </source>
</evidence>
<dbReference type="PANTHER" id="PTHR37308:SF1">
    <property type="entry name" value="POLYPRENYL-PHOSPHATE TRANSPORTER"/>
    <property type="match status" value="1"/>
</dbReference>
<keyword evidence="3" id="KW-1185">Reference proteome</keyword>
<dbReference type="GeneID" id="56027256"/>
<feature type="transmembrane region" description="Helical" evidence="1">
    <location>
        <begin position="90"/>
        <end position="108"/>
    </location>
</feature>